<evidence type="ECO:0000313" key="1">
    <source>
        <dbReference type="Proteomes" id="UP000887576"/>
    </source>
</evidence>
<evidence type="ECO:0000313" key="2">
    <source>
        <dbReference type="WBParaSite" id="JU765_v2.g3271.t1"/>
    </source>
</evidence>
<protein>
    <submittedName>
        <fullName evidence="2">AMOP domain-containing protein</fullName>
    </submittedName>
</protein>
<name>A0AC34R3N4_9BILA</name>
<organism evidence="1 2">
    <name type="scientific">Panagrolaimus sp. JU765</name>
    <dbReference type="NCBI Taxonomy" id="591449"/>
    <lineage>
        <taxon>Eukaryota</taxon>
        <taxon>Metazoa</taxon>
        <taxon>Ecdysozoa</taxon>
        <taxon>Nematoda</taxon>
        <taxon>Chromadorea</taxon>
        <taxon>Rhabditida</taxon>
        <taxon>Tylenchina</taxon>
        <taxon>Panagrolaimomorpha</taxon>
        <taxon>Panagrolaimoidea</taxon>
        <taxon>Panagrolaimidae</taxon>
        <taxon>Panagrolaimus</taxon>
    </lineage>
</organism>
<reference evidence="2" key="1">
    <citation type="submission" date="2022-11" db="UniProtKB">
        <authorList>
            <consortium name="WormBaseParasite"/>
        </authorList>
    </citation>
    <scope>IDENTIFICATION</scope>
</reference>
<dbReference type="WBParaSite" id="JU765_v2.g3271.t1">
    <property type="protein sequence ID" value="JU765_v2.g3271.t1"/>
    <property type="gene ID" value="JU765_v2.g3271"/>
</dbReference>
<dbReference type="Proteomes" id="UP000887576">
    <property type="component" value="Unplaced"/>
</dbReference>
<sequence length="273" mass="31836">MEICQEWYDYDGRLGNFNMELEPKIPCPCNLDQALTDIGRFTALPDCDMEGDHLCYQTQGAKHCVLSSSAVWTGAGQMCCYDYEGWLMFSDDFEYNDQYLRFYSAGVPYRAHPWGYYILAMMKSPRHDLMVQGRLEQPPQTIWEGDVRATVLTGLAARDNRSSTVQVFARKDFRRWRYKTDVYVDGVRIYFDMPWKKIQTFHGVTIRNPPRNMNQSELDIMFSTGVGIRIQESQGLLNVIMALPENYKERNSMTFDFNNPEFGNPWDLFSTEN</sequence>
<proteinExistence type="predicted"/>
<accession>A0AC34R3N4</accession>